<evidence type="ECO:0000256" key="4">
    <source>
        <dbReference type="ARBA" id="ARBA00023125"/>
    </source>
</evidence>
<dbReference type="OMA" id="TQYCIDR"/>
<reference evidence="8 9" key="1">
    <citation type="journal article" date="2018" name="Nat. Genet.">
        <title>The Rosa genome provides new insights in the design of modern roses.</title>
        <authorList>
            <person name="Bendahmane M."/>
        </authorList>
    </citation>
    <scope>NUCLEOTIDE SEQUENCE [LARGE SCALE GENOMIC DNA]</scope>
    <source>
        <strain evidence="9">cv. Old Blush</strain>
    </source>
</reference>
<evidence type="ECO:0000313" key="8">
    <source>
        <dbReference type="EMBL" id="PRQ20426.1"/>
    </source>
</evidence>
<dbReference type="AlphaFoldDB" id="A0A2P6PER9"/>
<dbReference type="PANTHER" id="PTHR46373:SF5">
    <property type="entry name" value="RWP-RK DOMAIN PROTEIN"/>
    <property type="match status" value="1"/>
</dbReference>
<proteinExistence type="predicted"/>
<dbReference type="GO" id="GO:0003700">
    <property type="term" value="F:DNA-binding transcription factor activity"/>
    <property type="evidence" value="ECO:0007669"/>
    <property type="project" value="InterPro"/>
</dbReference>
<keyword evidence="6" id="KW-0539">Nucleus</keyword>
<dbReference type="PROSITE" id="PS51519">
    <property type="entry name" value="RWP_RK"/>
    <property type="match status" value="1"/>
</dbReference>
<dbReference type="Proteomes" id="UP000238479">
    <property type="component" value="Chromosome 7"/>
</dbReference>
<dbReference type="GO" id="GO:0003677">
    <property type="term" value="F:DNA binding"/>
    <property type="evidence" value="ECO:0007669"/>
    <property type="project" value="UniProtKB-KW"/>
</dbReference>
<keyword evidence="2" id="KW-0805">Transcription regulation</keyword>
<accession>A0A2P6PER9</accession>
<comment type="caution">
    <text evidence="8">The sequence shown here is derived from an EMBL/GenBank/DDBJ whole genome shotgun (WGS) entry which is preliminary data.</text>
</comment>
<dbReference type="InterPro" id="IPR044607">
    <property type="entry name" value="RKD-like"/>
</dbReference>
<dbReference type="OrthoDB" id="6270329at2759"/>
<evidence type="ECO:0000256" key="2">
    <source>
        <dbReference type="ARBA" id="ARBA00023015"/>
    </source>
</evidence>
<protein>
    <submittedName>
        <fullName evidence="8">Putative transcription factor Nin-like family</fullName>
    </submittedName>
</protein>
<gene>
    <name evidence="8" type="ORF">RchiOBHm_Chr7g0228051</name>
</gene>
<evidence type="ECO:0000256" key="5">
    <source>
        <dbReference type="ARBA" id="ARBA00023163"/>
    </source>
</evidence>
<dbReference type="STRING" id="74649.A0A2P6PER9"/>
<evidence type="ECO:0000259" key="7">
    <source>
        <dbReference type="PROSITE" id="PS51519"/>
    </source>
</evidence>
<evidence type="ECO:0000256" key="6">
    <source>
        <dbReference type="ARBA" id="ARBA00023242"/>
    </source>
</evidence>
<feature type="domain" description="RWP-RK" evidence="7">
    <location>
        <begin position="280"/>
        <end position="360"/>
    </location>
</feature>
<evidence type="ECO:0000313" key="9">
    <source>
        <dbReference type="Proteomes" id="UP000238479"/>
    </source>
</evidence>
<keyword evidence="3" id="KW-0175">Coiled coil</keyword>
<dbReference type="InterPro" id="IPR003035">
    <property type="entry name" value="RWP-RK_dom"/>
</dbReference>
<keyword evidence="5" id="KW-0804">Transcription</keyword>
<dbReference type="Pfam" id="PF02042">
    <property type="entry name" value="RWP-RK"/>
    <property type="match status" value="1"/>
</dbReference>
<comment type="function">
    <text evidence="1">Putative transcription factor.</text>
</comment>
<sequence length="378" mass="42819">MTDSPWAVVPYHDPYDHEVPDVVNFINDTPDPTLDTLFDGGVVPSFSHQYPIPQFDNGIQDFPMSPMWDMGNNYNGGGNNTISALADHPSQCSGRGGGESGFDQNSGLGFGSNVMPPPVWAPPPIPFSCCGCQVLREIVHFNRNYIMTLEIHGRLGAICHAIQETRANYLYDSSASIEPHYQNFDFCNKNIEEVKQFLTQYCLERKVEGYIMQQDPLQAFYQTLCVGMDGEWDDILSYPDEFIPEDLDTTDDFISPNSEMAEEIDEVTVNMKGKGPRLPRFSLAEQRERAAKMKLNDLRAYFHLTIEEASEQLGFCPTVVKRICRKFGVSRWPARKIKSIERRISSLRPLLNSYSDSTRVHVAAEIKRLEREVARLVS</sequence>
<organism evidence="8 9">
    <name type="scientific">Rosa chinensis</name>
    <name type="common">China rose</name>
    <dbReference type="NCBI Taxonomy" id="74649"/>
    <lineage>
        <taxon>Eukaryota</taxon>
        <taxon>Viridiplantae</taxon>
        <taxon>Streptophyta</taxon>
        <taxon>Embryophyta</taxon>
        <taxon>Tracheophyta</taxon>
        <taxon>Spermatophyta</taxon>
        <taxon>Magnoliopsida</taxon>
        <taxon>eudicotyledons</taxon>
        <taxon>Gunneridae</taxon>
        <taxon>Pentapetalae</taxon>
        <taxon>rosids</taxon>
        <taxon>fabids</taxon>
        <taxon>Rosales</taxon>
        <taxon>Rosaceae</taxon>
        <taxon>Rosoideae</taxon>
        <taxon>Rosoideae incertae sedis</taxon>
        <taxon>Rosa</taxon>
    </lineage>
</organism>
<keyword evidence="9" id="KW-1185">Reference proteome</keyword>
<name>A0A2P6PER9_ROSCH</name>
<dbReference type="PANTHER" id="PTHR46373">
    <property type="entry name" value="PROTEIN RKD4"/>
    <property type="match status" value="1"/>
</dbReference>
<keyword evidence="4" id="KW-0238">DNA-binding</keyword>
<evidence type="ECO:0000256" key="3">
    <source>
        <dbReference type="ARBA" id="ARBA00023054"/>
    </source>
</evidence>
<evidence type="ECO:0000256" key="1">
    <source>
        <dbReference type="ARBA" id="ARBA00004049"/>
    </source>
</evidence>
<dbReference type="EMBL" id="PDCK01000045">
    <property type="protein sequence ID" value="PRQ20426.1"/>
    <property type="molecule type" value="Genomic_DNA"/>
</dbReference>
<dbReference type="Gramene" id="PRQ20426">
    <property type="protein sequence ID" value="PRQ20426"/>
    <property type="gene ID" value="RchiOBHm_Chr7g0228051"/>
</dbReference>